<feature type="region of interest" description="Disordered" evidence="1">
    <location>
        <begin position="1"/>
        <end position="26"/>
    </location>
</feature>
<accession>A0A7J9F7P3</accession>
<dbReference type="Proteomes" id="UP000593568">
    <property type="component" value="Unassembled WGS sequence"/>
</dbReference>
<proteinExistence type="predicted"/>
<evidence type="ECO:0000313" key="2">
    <source>
        <dbReference type="EMBL" id="MBA0781333.1"/>
    </source>
</evidence>
<gene>
    <name evidence="2" type="ORF">Gotri_002266</name>
</gene>
<protein>
    <submittedName>
        <fullName evidence="2">Uncharacterized protein</fullName>
    </submittedName>
</protein>
<organism evidence="2 3">
    <name type="scientific">Gossypium trilobum</name>
    <dbReference type="NCBI Taxonomy" id="34281"/>
    <lineage>
        <taxon>Eukaryota</taxon>
        <taxon>Viridiplantae</taxon>
        <taxon>Streptophyta</taxon>
        <taxon>Embryophyta</taxon>
        <taxon>Tracheophyta</taxon>
        <taxon>Spermatophyta</taxon>
        <taxon>Magnoliopsida</taxon>
        <taxon>eudicotyledons</taxon>
        <taxon>Gunneridae</taxon>
        <taxon>Pentapetalae</taxon>
        <taxon>rosids</taxon>
        <taxon>malvids</taxon>
        <taxon>Malvales</taxon>
        <taxon>Malvaceae</taxon>
        <taxon>Malvoideae</taxon>
        <taxon>Gossypium</taxon>
    </lineage>
</organism>
<reference evidence="2 3" key="1">
    <citation type="journal article" date="2019" name="Genome Biol. Evol.">
        <title>Insights into the evolution of the New World diploid cottons (Gossypium, subgenus Houzingenia) based on genome sequencing.</title>
        <authorList>
            <person name="Grover C.E."/>
            <person name="Arick M.A. 2nd"/>
            <person name="Thrash A."/>
            <person name="Conover J.L."/>
            <person name="Sanders W.S."/>
            <person name="Peterson D.G."/>
            <person name="Frelichowski J.E."/>
            <person name="Scheffler J.A."/>
            <person name="Scheffler B.E."/>
            <person name="Wendel J.F."/>
        </authorList>
    </citation>
    <scope>NUCLEOTIDE SEQUENCE [LARGE SCALE GENOMIC DNA]</scope>
    <source>
        <strain evidence="2">8</strain>
        <tissue evidence="2">Leaf</tissue>
    </source>
</reference>
<evidence type="ECO:0000256" key="1">
    <source>
        <dbReference type="SAM" id="MobiDB-lite"/>
    </source>
</evidence>
<keyword evidence="3" id="KW-1185">Reference proteome</keyword>
<name>A0A7J9F7P3_9ROSI</name>
<dbReference type="EMBL" id="JABEZW010000012">
    <property type="protein sequence ID" value="MBA0781333.1"/>
    <property type="molecule type" value="Genomic_DNA"/>
</dbReference>
<comment type="caution">
    <text evidence="2">The sequence shown here is derived from an EMBL/GenBank/DDBJ whole genome shotgun (WGS) entry which is preliminary data.</text>
</comment>
<evidence type="ECO:0000313" key="3">
    <source>
        <dbReference type="Proteomes" id="UP000593568"/>
    </source>
</evidence>
<dbReference type="AlphaFoldDB" id="A0A7J9F7P3"/>
<sequence>MEADLTALSLDGGEEDAWQINLGERE</sequence>